<dbReference type="AlphaFoldDB" id="W8BAK7"/>
<evidence type="ECO:0000313" key="1">
    <source>
        <dbReference type="EMBL" id="JAB98300.1"/>
    </source>
</evidence>
<name>W8BAK7_CERCA</name>
<protein>
    <submittedName>
        <fullName evidence="1">Uncharacterized protein</fullName>
    </submittedName>
</protein>
<reference evidence="1" key="1">
    <citation type="submission" date="2013-07" db="EMBL/GenBank/DDBJ databases">
        <authorList>
            <person name="Geib S."/>
        </authorList>
    </citation>
    <scope>NUCLEOTIDE SEQUENCE</scope>
</reference>
<sequence length="223" mass="26326">MKRKFRHSQIKRWTQDEISKIVDYMTEYKNVEKPTARVYYEEFLKISPIDASWDLIKWKVRHLKTLYAKAEKWKNTKDAKSLDAQRFAAKLQRMCPHFYRLQKIFDENRAEVVEILDSNSSFDDCYGYNDEFEETFDNQCEFKLFENNNNEAANVHCEQIVDDTKTNADLSHAEEAEKCETMQISTHFTSVPVNVLNEQTNEDIEFVETAPPIVDTIDLRSIA</sequence>
<organism evidence="1">
    <name type="scientific">Ceratitis capitata</name>
    <name type="common">Mediterranean fruit fly</name>
    <name type="synonym">Tephritis capitata</name>
    <dbReference type="NCBI Taxonomy" id="7213"/>
    <lineage>
        <taxon>Eukaryota</taxon>
        <taxon>Metazoa</taxon>
        <taxon>Ecdysozoa</taxon>
        <taxon>Arthropoda</taxon>
        <taxon>Hexapoda</taxon>
        <taxon>Insecta</taxon>
        <taxon>Pterygota</taxon>
        <taxon>Neoptera</taxon>
        <taxon>Endopterygota</taxon>
        <taxon>Diptera</taxon>
        <taxon>Brachycera</taxon>
        <taxon>Muscomorpha</taxon>
        <taxon>Tephritoidea</taxon>
        <taxon>Tephritidae</taxon>
        <taxon>Ceratitis</taxon>
        <taxon>Ceratitis</taxon>
    </lineage>
</organism>
<dbReference type="EMBL" id="GAMC01008255">
    <property type="protein sequence ID" value="JAB98300.1"/>
    <property type="molecule type" value="mRNA"/>
</dbReference>
<proteinExistence type="evidence at transcript level"/>
<dbReference type="OrthoDB" id="8015427at2759"/>
<reference evidence="1" key="2">
    <citation type="journal article" date="2014" name="BMC Genomics">
        <title>A genomic perspective to assessing quality of mass-reared SIT flies used in Mediterranean fruit fly (Ceratitis capitata) eradication in California.</title>
        <authorList>
            <person name="Calla B."/>
            <person name="Hall B."/>
            <person name="Hou S."/>
            <person name="Geib S.M."/>
        </authorList>
    </citation>
    <scope>NUCLEOTIDE SEQUENCE</scope>
</reference>
<accession>W8BAK7</accession>